<dbReference type="Pfam" id="PF06985">
    <property type="entry name" value="HET"/>
    <property type="match status" value="1"/>
</dbReference>
<protein>
    <recommendedName>
        <fullName evidence="1">Heterokaryon incompatibility domain-containing protein</fullName>
    </recommendedName>
</protein>
<evidence type="ECO:0000313" key="3">
    <source>
        <dbReference type="Proteomes" id="UP000510686"/>
    </source>
</evidence>
<dbReference type="PANTHER" id="PTHR33112:SF1">
    <property type="entry name" value="HETEROKARYON INCOMPATIBILITY DOMAIN-CONTAINING PROTEIN"/>
    <property type="match status" value="1"/>
</dbReference>
<evidence type="ECO:0000259" key="1">
    <source>
        <dbReference type="Pfam" id="PF06985"/>
    </source>
</evidence>
<feature type="domain" description="Heterokaryon incompatibility" evidence="1">
    <location>
        <begin position="308"/>
        <end position="454"/>
    </location>
</feature>
<dbReference type="RefSeq" id="XP_014540283.2">
    <property type="nucleotide sequence ID" value="XM_014684797.2"/>
</dbReference>
<accession>A0A7D5ZAL3</accession>
<dbReference type="EMBL" id="CP058938">
    <property type="protein sequence ID" value="QLI74387.1"/>
    <property type="molecule type" value="Genomic_DNA"/>
</dbReference>
<keyword evidence="3" id="KW-1185">Reference proteome</keyword>
<evidence type="ECO:0000313" key="2">
    <source>
        <dbReference type="EMBL" id="QLI74387.1"/>
    </source>
</evidence>
<dbReference type="InterPro" id="IPR010730">
    <property type="entry name" value="HET"/>
</dbReference>
<dbReference type="Proteomes" id="UP000510686">
    <property type="component" value="Chromosome 7"/>
</dbReference>
<dbReference type="KEGG" id="mbrn:26246877"/>
<dbReference type="GeneID" id="26246877"/>
<organism evidence="2 3">
    <name type="scientific">Metarhizium brunneum</name>
    <dbReference type="NCBI Taxonomy" id="500148"/>
    <lineage>
        <taxon>Eukaryota</taxon>
        <taxon>Fungi</taxon>
        <taxon>Dikarya</taxon>
        <taxon>Ascomycota</taxon>
        <taxon>Pezizomycotina</taxon>
        <taxon>Sordariomycetes</taxon>
        <taxon>Hypocreomycetidae</taxon>
        <taxon>Hypocreales</taxon>
        <taxon>Clavicipitaceae</taxon>
        <taxon>Metarhizium</taxon>
    </lineage>
</organism>
<dbReference type="AlphaFoldDB" id="A0A7D5ZAL3"/>
<reference evidence="2 3" key="1">
    <citation type="submission" date="2020-07" db="EMBL/GenBank/DDBJ databases">
        <title>Telomere length de novo assembly of all 7 chromosomes of the fungus, Metarhizium brunneum, using a novel assembly pipeline.</title>
        <authorList>
            <person name="Saud z."/>
            <person name="Kortsinoglou A."/>
            <person name="Kouvelis V.N."/>
            <person name="Butt T.M."/>
        </authorList>
    </citation>
    <scope>NUCLEOTIDE SEQUENCE [LARGE SCALE GENOMIC DNA]</scope>
    <source>
        <strain evidence="2 3">4556</strain>
    </source>
</reference>
<sequence>MVEVGISLLPRRASLTDFDSLERALLLSKIATAPCDISEKRPGNRDTRCADYTFKARGSATACLLSSPMLPMLHIATLLQLHNSLPHAQPFGTITITVDRDGHSYQASLELETTITDKTMSSQSFCNICAGLDFSRLLSEQVEGPVAVKALERTGIGRRSGIQNRVDQGYPLCKLFSDAPRTAWDVYPWEMPGWDEAYMKQAEATIILGHNSFEVHFEEPAGEKHVVGRTKLDIHRLDSEDSCFRILRPMADLRTLDRFMLGIVSRARAWLRDVVGWAKPPPFNPCFRLINTKARKIEDMEPSVAVGYAALGYTWGKVIPERPKFQKQRAANNGNTGIPLPKKLPGTIAAAIKLASDIGIEYLWVDSICIDQEDGFEKQVQLANMAEIYGRATVCLVVVAGDNMDFGLPGFSNSRTRDAQSPLYLRGYTLGRGLEHPSNSIEKTYWSTRGWTFQ</sequence>
<dbReference type="PANTHER" id="PTHR33112">
    <property type="entry name" value="DOMAIN PROTEIN, PUTATIVE-RELATED"/>
    <property type="match status" value="1"/>
</dbReference>
<gene>
    <name evidence="2" type="ORF">G6M90_00g112110</name>
</gene>
<name>A0A7D5ZAL3_9HYPO</name>
<dbReference type="OrthoDB" id="2958217at2759"/>
<proteinExistence type="predicted"/>